<evidence type="ECO:0000313" key="2">
    <source>
        <dbReference type="EMBL" id="KAK7447417.1"/>
    </source>
</evidence>
<accession>A0ABR1J614</accession>
<dbReference type="InterPro" id="IPR050471">
    <property type="entry name" value="AB_hydrolase"/>
</dbReference>
<dbReference type="InterPro" id="IPR000073">
    <property type="entry name" value="AB_hydrolase_1"/>
</dbReference>
<dbReference type="SUPFAM" id="SSF53474">
    <property type="entry name" value="alpha/beta-Hydrolases"/>
    <property type="match status" value="1"/>
</dbReference>
<evidence type="ECO:0000259" key="1">
    <source>
        <dbReference type="Pfam" id="PF00561"/>
    </source>
</evidence>
<gene>
    <name evidence="2" type="ORF">VKT23_014126</name>
</gene>
<organism evidence="2 3">
    <name type="scientific">Marasmiellus scandens</name>
    <dbReference type="NCBI Taxonomy" id="2682957"/>
    <lineage>
        <taxon>Eukaryota</taxon>
        <taxon>Fungi</taxon>
        <taxon>Dikarya</taxon>
        <taxon>Basidiomycota</taxon>
        <taxon>Agaricomycotina</taxon>
        <taxon>Agaricomycetes</taxon>
        <taxon>Agaricomycetidae</taxon>
        <taxon>Agaricales</taxon>
        <taxon>Marasmiineae</taxon>
        <taxon>Omphalotaceae</taxon>
        <taxon>Marasmiellus</taxon>
    </lineage>
</organism>
<dbReference type="PANTHER" id="PTHR43433:SF1">
    <property type="entry name" value="BLL5160 PROTEIN"/>
    <property type="match status" value="1"/>
</dbReference>
<dbReference type="InterPro" id="IPR029058">
    <property type="entry name" value="AB_hydrolase_fold"/>
</dbReference>
<dbReference type="Proteomes" id="UP001498398">
    <property type="component" value="Unassembled WGS sequence"/>
</dbReference>
<dbReference type="PRINTS" id="PR00111">
    <property type="entry name" value="ABHYDROLASE"/>
</dbReference>
<dbReference type="Gene3D" id="3.40.50.1820">
    <property type="entry name" value="alpha/beta hydrolase"/>
    <property type="match status" value="1"/>
</dbReference>
<evidence type="ECO:0000313" key="3">
    <source>
        <dbReference type="Proteomes" id="UP001498398"/>
    </source>
</evidence>
<reference evidence="2 3" key="1">
    <citation type="submission" date="2024-01" db="EMBL/GenBank/DDBJ databases">
        <title>A draft genome for the cacao thread blight pathogen Marasmiellus scandens.</title>
        <authorList>
            <person name="Baruah I.K."/>
            <person name="Leung J."/>
            <person name="Bukari Y."/>
            <person name="Amoako-Attah I."/>
            <person name="Meinhardt L.W."/>
            <person name="Bailey B.A."/>
            <person name="Cohen S.P."/>
        </authorList>
    </citation>
    <scope>NUCLEOTIDE SEQUENCE [LARGE SCALE GENOMIC DNA]</scope>
    <source>
        <strain evidence="2 3">GH-19</strain>
    </source>
</reference>
<keyword evidence="3" id="KW-1185">Reference proteome</keyword>
<protein>
    <recommendedName>
        <fullName evidence="1">AB hydrolase-1 domain-containing protein</fullName>
    </recommendedName>
</protein>
<dbReference type="EMBL" id="JBANRG010000041">
    <property type="protein sequence ID" value="KAK7447417.1"/>
    <property type="molecule type" value="Genomic_DNA"/>
</dbReference>
<dbReference type="PANTHER" id="PTHR43433">
    <property type="entry name" value="HYDROLASE, ALPHA/BETA FOLD FAMILY PROTEIN"/>
    <property type="match status" value="1"/>
</dbReference>
<dbReference type="Pfam" id="PF00561">
    <property type="entry name" value="Abhydrolase_1"/>
    <property type="match status" value="1"/>
</dbReference>
<sequence length="316" mass="35340">MSPDTFFVHQALDSLPSSCNSWNIYPENIFPRGDYLQTDFGKMHYWLLGPETGIKIVLIHGLSLPSLIWKHIAPGLASRGFYVLVYDLYGHGYTQAPEVDYATELYVNQLYFLLKHVGWEKVNLMGASMGGGIAVSFVDKHPEMVDENIILLASTGLLPAPQSIQDIPKPSRVSVFFTIPDPTIERLPAQSPNYTPDPPFSTLDDISQEIVRLQTTHLSGHNYAISSSIQHGPLHSLAPLFKSRGFQGKSVLMFHGTLDMVVPYRLATEMLSLFPPGIFRRKELYTIPGGPHGLTLGRPEIIDTVLEGVYKWFHFS</sequence>
<feature type="domain" description="AB hydrolase-1" evidence="1">
    <location>
        <begin position="56"/>
        <end position="292"/>
    </location>
</feature>
<name>A0ABR1J614_9AGAR</name>
<proteinExistence type="predicted"/>
<comment type="caution">
    <text evidence="2">The sequence shown here is derived from an EMBL/GenBank/DDBJ whole genome shotgun (WGS) entry which is preliminary data.</text>
</comment>